<dbReference type="RefSeq" id="WP_198734316.1">
    <property type="nucleotide sequence ID" value="NZ_JAEINH010000010.1"/>
</dbReference>
<evidence type="ECO:0000313" key="2">
    <source>
        <dbReference type="Proteomes" id="UP000602087"/>
    </source>
</evidence>
<comment type="caution">
    <text evidence="1">The sequence shown here is derived from an EMBL/GenBank/DDBJ whole genome shotgun (WGS) entry which is preliminary data.</text>
</comment>
<dbReference type="AlphaFoldDB" id="A0A934IDC2"/>
<gene>
    <name evidence="1" type="ORF">JAV76_12040</name>
</gene>
<proteinExistence type="predicted"/>
<organism evidence="1 2">
    <name type="scientific">Sanguibacter suaedae</name>
    <dbReference type="NCBI Taxonomy" id="2795737"/>
    <lineage>
        <taxon>Bacteria</taxon>
        <taxon>Bacillati</taxon>
        <taxon>Actinomycetota</taxon>
        <taxon>Actinomycetes</taxon>
        <taxon>Micrococcales</taxon>
        <taxon>Sanguibacteraceae</taxon>
        <taxon>Sanguibacter</taxon>
    </lineage>
</organism>
<sequence length="339" mass="36676">MGLFGRRRRRADVAEWQDLWGVLAPLGGTVDAAGLGRVREAVLALTEEQATRVESQLGAALAALDTEEHARHIVEHPWTGPRAVFARRRFVRAVTRVLAAGPVACAQVVADPTQLRAFDRGPDATPLERVRPDPVGWTFAEALADRDEMVVSDVASDLEDRDVTDERGWPALRRFTRAGDVYPFEEHDPEGVWLDVTVDHVDLDDGSVTEAEYAHRKVRAAAWDAASERVVARVLEVFGPGPSSAPGTMPGGLADATVRSVGIELFVDRRGQQPRPVEASLDDDGELTVEAWSTGAAVDAAEGDPDPFLVRRVAEVLRDALPGLTADGRDVLGRLAHDG</sequence>
<keyword evidence="2" id="KW-1185">Reference proteome</keyword>
<evidence type="ECO:0000313" key="1">
    <source>
        <dbReference type="EMBL" id="MBI9115746.1"/>
    </source>
</evidence>
<dbReference type="Proteomes" id="UP000602087">
    <property type="component" value="Unassembled WGS sequence"/>
</dbReference>
<accession>A0A934IDC2</accession>
<reference evidence="1" key="1">
    <citation type="submission" date="2020-12" db="EMBL/GenBank/DDBJ databases">
        <title>Sanguibacter suaedae sp. nov., isolated from Suaeda aralocaspica.</title>
        <authorList>
            <person name="Ma Q."/>
        </authorList>
    </citation>
    <scope>NUCLEOTIDE SEQUENCE</scope>
    <source>
        <strain evidence="1">YZGR15</strain>
    </source>
</reference>
<protein>
    <submittedName>
        <fullName evidence="1">Uncharacterized protein</fullName>
    </submittedName>
</protein>
<name>A0A934IDC2_9MICO</name>
<dbReference type="EMBL" id="JAEINH010000010">
    <property type="protein sequence ID" value="MBI9115746.1"/>
    <property type="molecule type" value="Genomic_DNA"/>
</dbReference>